<dbReference type="GeneID" id="37006652"/>
<comment type="caution">
    <text evidence="2">The sequence shown here is derived from an EMBL/GenBank/DDBJ whole genome shotgun (WGS) entry which is preliminary data.</text>
</comment>
<feature type="compositionally biased region" description="Basic and acidic residues" evidence="1">
    <location>
        <begin position="90"/>
        <end position="107"/>
    </location>
</feature>
<feature type="region of interest" description="Disordered" evidence="1">
    <location>
        <begin position="1"/>
        <end position="55"/>
    </location>
</feature>
<feature type="compositionally biased region" description="Low complexity" evidence="1">
    <location>
        <begin position="29"/>
        <end position="41"/>
    </location>
</feature>
<gene>
    <name evidence="2" type="ORF">CXQ85_001321</name>
</gene>
<dbReference type="RefSeq" id="XP_025339967.1">
    <property type="nucleotide sequence ID" value="XM_025485036.1"/>
</dbReference>
<organism evidence="2 3">
    <name type="scientific">Candidozyma haemuli</name>
    <dbReference type="NCBI Taxonomy" id="45357"/>
    <lineage>
        <taxon>Eukaryota</taxon>
        <taxon>Fungi</taxon>
        <taxon>Dikarya</taxon>
        <taxon>Ascomycota</taxon>
        <taxon>Saccharomycotina</taxon>
        <taxon>Pichiomycetes</taxon>
        <taxon>Metschnikowiaceae</taxon>
        <taxon>Candidozyma</taxon>
    </lineage>
</organism>
<dbReference type="AlphaFoldDB" id="A0A2V1AL31"/>
<feature type="region of interest" description="Disordered" evidence="1">
    <location>
        <begin position="77"/>
        <end position="150"/>
    </location>
</feature>
<dbReference type="VEuPathDB" id="FungiDB:CXQ85_001321"/>
<feature type="compositionally biased region" description="Low complexity" evidence="1">
    <location>
        <begin position="111"/>
        <end position="122"/>
    </location>
</feature>
<dbReference type="Proteomes" id="UP000244309">
    <property type="component" value="Unassembled WGS sequence"/>
</dbReference>
<keyword evidence="3" id="KW-1185">Reference proteome</keyword>
<feature type="compositionally biased region" description="Basic residues" evidence="1">
    <location>
        <begin position="14"/>
        <end position="28"/>
    </location>
</feature>
<dbReference type="STRING" id="45357.A0A2V1AL31"/>
<protein>
    <submittedName>
        <fullName evidence="2">Uncharacterized protein</fullName>
    </submittedName>
</protein>
<reference evidence="2 3" key="1">
    <citation type="submission" date="2017-12" db="EMBL/GenBank/DDBJ databases">
        <title>Genome Sequence of a Multidrug-Resistant Candida haemulonii Isolate from a Patient with Chronic Leg Ulcers in Israel.</title>
        <authorList>
            <person name="Chow N.A."/>
            <person name="Gade L."/>
            <person name="Batra D."/>
            <person name="Rowe L.A."/>
            <person name="Ben-Ami R."/>
            <person name="Loparev V.N."/>
            <person name="Litvintseva A.P."/>
        </authorList>
    </citation>
    <scope>NUCLEOTIDE SEQUENCE [LARGE SCALE GENOMIC DNA]</scope>
    <source>
        <strain evidence="2 3">B11899</strain>
    </source>
</reference>
<evidence type="ECO:0000256" key="1">
    <source>
        <dbReference type="SAM" id="MobiDB-lite"/>
    </source>
</evidence>
<dbReference type="OrthoDB" id="284473at2759"/>
<dbReference type="EMBL" id="PKFO01000001">
    <property type="protein sequence ID" value="PVH19027.1"/>
    <property type="molecule type" value="Genomic_DNA"/>
</dbReference>
<sequence>MKSAIFSESERPSKPRGFRRTLSQKKAKSSSPFSPAAATPNSPAPTTPVSAPKSSAWNVDDMISSYLLSPTLPPQFAKPDFPDLYDNDEHDPYEHDEDTTRSPHASDIDNLPISLLSPTLPTMFEPKSEHGGSETSSKSPRKSPSKARVRWVNKLNDSKKPRFLVRMTVSSSSLRNVTPKTALKGLGITEAAASDSKPTSPAGSPKNEAALYWQKLAKSAMSHADRVRSKDPLFSVVIQFDWILCLVIANDYEEKASNPSSTHIGKIWTTFLDDIPHSFLA</sequence>
<evidence type="ECO:0000313" key="3">
    <source>
        <dbReference type="Proteomes" id="UP000244309"/>
    </source>
</evidence>
<proteinExistence type="predicted"/>
<accession>A0A2V1AL31</accession>
<feature type="compositionally biased region" description="Basic residues" evidence="1">
    <location>
        <begin position="139"/>
        <end position="150"/>
    </location>
</feature>
<name>A0A2V1AL31_9ASCO</name>
<evidence type="ECO:0000313" key="2">
    <source>
        <dbReference type="EMBL" id="PVH19027.1"/>
    </source>
</evidence>